<proteinExistence type="predicted"/>
<dbReference type="RefSeq" id="WP_064037517.1">
    <property type="nucleotide sequence ID" value="NZ_LUUH01000066.1"/>
</dbReference>
<dbReference type="AlphaFoldDB" id="A0A177M828"/>
<dbReference type="SUPFAM" id="SSF52540">
    <property type="entry name" value="P-loop containing nucleoside triphosphate hydrolases"/>
    <property type="match status" value="1"/>
</dbReference>
<dbReference type="InterPro" id="IPR027417">
    <property type="entry name" value="P-loop_NTPase"/>
</dbReference>
<evidence type="ECO:0000313" key="1">
    <source>
        <dbReference type="EMBL" id="OAI01771.1"/>
    </source>
</evidence>
<dbReference type="Gene3D" id="3.40.50.300">
    <property type="entry name" value="P-loop containing nucleotide triphosphate hydrolases"/>
    <property type="match status" value="1"/>
</dbReference>
<protein>
    <submittedName>
        <fullName evidence="1">Sulfotransferase</fullName>
    </submittedName>
</protein>
<accession>A0A177M828</accession>
<reference evidence="1 2" key="1">
    <citation type="submission" date="2016-03" db="EMBL/GenBank/DDBJ databases">
        <authorList>
            <person name="Ploux O."/>
        </authorList>
    </citation>
    <scope>NUCLEOTIDE SEQUENCE [LARGE SCALE GENOMIC DNA]</scope>
    <source>
        <strain evidence="1 2">R-45371</strain>
    </source>
</reference>
<dbReference type="EMBL" id="LUUH01000066">
    <property type="protein sequence ID" value="OAI01771.1"/>
    <property type="molecule type" value="Genomic_DNA"/>
</dbReference>
<comment type="caution">
    <text evidence="1">The sequence shown here is derived from an EMBL/GenBank/DDBJ whole genome shotgun (WGS) entry which is preliminary data.</text>
</comment>
<dbReference type="Pfam" id="PF13469">
    <property type="entry name" value="Sulfotransfer_3"/>
    <property type="match status" value="1"/>
</dbReference>
<keyword evidence="1" id="KW-0808">Transferase</keyword>
<gene>
    <name evidence="1" type="ORF">A1353_00695</name>
</gene>
<sequence>MSHRYHFISGLPRSGSTLLAAILKQNPRFHAGMTSPVGAFFSGLLDQVSAGSEWGPVVTTAQRRHLLRGLFDSYYVEETDKDVVFDTNRAWCGRLPALLDLFPDAKVIACVRNVAWVMDSLERLYRASPYENSRLFADDAERNTVYSRVETLAQRNRLVGFAWSALKEAFYGEQAASLLVVEYDLLARVPEKVVPLIYDFLGEPAYPHDFANLHYDAPAFDNNLGLSGLHSIRPQVGLENRATILPPDLFEQYANMAFWRDGRGSRAHVVSAQPAIAGSQGKSV</sequence>
<dbReference type="Proteomes" id="UP000077763">
    <property type="component" value="Unassembled WGS sequence"/>
</dbReference>
<organism evidence="1 2">
    <name type="scientific">Methylomonas methanica</name>
    <dbReference type="NCBI Taxonomy" id="421"/>
    <lineage>
        <taxon>Bacteria</taxon>
        <taxon>Pseudomonadati</taxon>
        <taxon>Pseudomonadota</taxon>
        <taxon>Gammaproteobacteria</taxon>
        <taxon>Methylococcales</taxon>
        <taxon>Methylococcaceae</taxon>
        <taxon>Methylomonas</taxon>
    </lineage>
</organism>
<name>A0A177M828_METMH</name>
<dbReference type="GO" id="GO:0016740">
    <property type="term" value="F:transferase activity"/>
    <property type="evidence" value="ECO:0007669"/>
    <property type="project" value="UniProtKB-KW"/>
</dbReference>
<evidence type="ECO:0000313" key="2">
    <source>
        <dbReference type="Proteomes" id="UP000077763"/>
    </source>
</evidence>